<dbReference type="SUPFAM" id="SSF51556">
    <property type="entry name" value="Metallo-dependent hydrolases"/>
    <property type="match status" value="1"/>
</dbReference>
<evidence type="ECO:0008006" key="5">
    <source>
        <dbReference type="Google" id="ProtNLM"/>
    </source>
</evidence>
<keyword evidence="3" id="KW-1185">Reference proteome</keyword>
<dbReference type="InterPro" id="IPR032466">
    <property type="entry name" value="Metal_Hydrolase"/>
</dbReference>
<sequence length="854" mass="95206">MAALIDRRAFADHHALVLLGRGQLPSIDETRRRIFIAERRTDVGRPDHFYKGYLEERLGRAKHVGEIPMLVLTRLAERFLERRDGRVVVRVDRFVEWHELLPYISPLAVIVAFLIREGSGPRIVEDPRPFLAREIGETALIGPSDHALDDLVERKGLFELHMHLNGSTELDVLWPYACRDPDAFYKELADAWYENREPTAELYEQMEPGLTPLALYRRLRAVRRVRRQIAAEIACRIGASRQDPPIAWGIQGLLRAMEVDRSDLAWRAPLGASLRTHPGRVIHPGGPPHASIIEEAAFLYSCLLALVQAPDSVVGTGLYYNLLVLNQIGRIVVQQADETGFDQFQKYTFVGVRSGIERRYDMRFRQLNGRAPFDTLSHLEGRFAPKGTVAETRGLISTIVGDYLAFRGCKRREPDLSGPPPPCLLGLPCPEVGPRIGRRLPEGCRGHGRPGTELSLVAHFIKKPPKAALDRARGCRDSELRLSLLMQARALRRLLQGNQIACALVRGVDAASNELHAPPEPFAPAFRLARAAGIPRATFHVGEDFRHLVSGIRAVAEALTFLDLRSGDRIGHATALGITPNLWAARTAERTYLTVIDALDDAVFVHRRLAERGGYEREVLKLGDRIATLSGMLYGEPRSPALLHRAWELRRLDALEMRAAERAVSRSGRPLTAAAIADEAKRLATTTLDRQRASELALIAEEVAAAGCAYTIYAMRQRLGREAWQAKVEVEAELVSAEALVVLQDSVLGDVNRRGVAIEALPTSNTRISFYKTIREHHLFRWLGLEGPPLANRPTIVIGSDDPGIFATNLRNEYAAIAAVLRDSFAMSAPEAVRRIETLGDSARVFRFRPEDRT</sequence>
<reference evidence="2 4" key="2">
    <citation type="submission" date="2016-10" db="EMBL/GenBank/DDBJ databases">
        <authorList>
            <person name="Varghese N."/>
            <person name="Submissions S."/>
        </authorList>
    </citation>
    <scope>NUCLEOTIDE SEQUENCE [LARGE SCALE GENOMIC DNA]</scope>
    <source>
        <strain evidence="2 4">CBMB27</strain>
    </source>
</reference>
<reference evidence="1 3" key="1">
    <citation type="submission" date="2016-04" db="EMBL/GenBank/DDBJ databases">
        <title>Complete genome sequencing and analysis of CBMB27, Methylobacterium phyllosphaerae isolated from leaf tissues of rice (Oryza sativa L.).</title>
        <authorList>
            <person name="Lee Y."/>
            <person name="Hwangbo K."/>
            <person name="Chung H."/>
            <person name="Yoo J."/>
            <person name="Kim K.Y."/>
            <person name="Sa T.M."/>
            <person name="Um Y."/>
            <person name="Madhaiyan M."/>
        </authorList>
    </citation>
    <scope>NUCLEOTIDE SEQUENCE [LARGE SCALE GENOMIC DNA]</scope>
    <source>
        <strain evidence="1 3">CBMB27</strain>
    </source>
</reference>
<evidence type="ECO:0000313" key="1">
    <source>
        <dbReference type="EMBL" id="APT32978.1"/>
    </source>
</evidence>
<dbReference type="PANTHER" id="PTHR11409:SF43">
    <property type="entry name" value="ADENOSINE DEAMINASE"/>
    <property type="match status" value="1"/>
</dbReference>
<dbReference type="Proteomes" id="UP000185487">
    <property type="component" value="Chromosome"/>
</dbReference>
<dbReference type="GO" id="GO:0043103">
    <property type="term" value="P:hypoxanthine salvage"/>
    <property type="evidence" value="ECO:0007669"/>
    <property type="project" value="TreeGrafter"/>
</dbReference>
<dbReference type="Proteomes" id="UP000199140">
    <property type="component" value="Unassembled WGS sequence"/>
</dbReference>
<organism evidence="2 4">
    <name type="scientific">Methylobacterium phyllosphaerae</name>
    <dbReference type="NCBI Taxonomy" id="418223"/>
    <lineage>
        <taxon>Bacteria</taxon>
        <taxon>Pseudomonadati</taxon>
        <taxon>Pseudomonadota</taxon>
        <taxon>Alphaproteobacteria</taxon>
        <taxon>Hyphomicrobiales</taxon>
        <taxon>Methylobacteriaceae</taxon>
        <taxon>Methylobacterium</taxon>
    </lineage>
</organism>
<protein>
    <recommendedName>
        <fullName evidence="5">Adenosine deaminase</fullName>
    </recommendedName>
</protein>
<dbReference type="EMBL" id="FOPK01000019">
    <property type="protein sequence ID" value="SFH30148.1"/>
    <property type="molecule type" value="Genomic_DNA"/>
</dbReference>
<dbReference type="GO" id="GO:0004000">
    <property type="term" value="F:adenosine deaminase activity"/>
    <property type="evidence" value="ECO:0007669"/>
    <property type="project" value="TreeGrafter"/>
</dbReference>
<dbReference type="GO" id="GO:0006154">
    <property type="term" value="P:adenosine catabolic process"/>
    <property type="evidence" value="ECO:0007669"/>
    <property type="project" value="TreeGrafter"/>
</dbReference>
<dbReference type="GO" id="GO:0046103">
    <property type="term" value="P:inosine biosynthetic process"/>
    <property type="evidence" value="ECO:0007669"/>
    <property type="project" value="TreeGrafter"/>
</dbReference>
<evidence type="ECO:0000313" key="4">
    <source>
        <dbReference type="Proteomes" id="UP000199140"/>
    </source>
</evidence>
<dbReference type="AlphaFoldDB" id="A0AAE8L839"/>
<evidence type="ECO:0000313" key="2">
    <source>
        <dbReference type="EMBL" id="SFH30148.1"/>
    </source>
</evidence>
<proteinExistence type="predicted"/>
<dbReference type="InterPro" id="IPR006330">
    <property type="entry name" value="Ado/ade_deaminase"/>
</dbReference>
<name>A0AAE8L839_9HYPH</name>
<accession>A0AAE8L839</accession>
<evidence type="ECO:0000313" key="3">
    <source>
        <dbReference type="Proteomes" id="UP000185487"/>
    </source>
</evidence>
<dbReference type="Gene3D" id="3.20.20.140">
    <property type="entry name" value="Metal-dependent hydrolases"/>
    <property type="match status" value="2"/>
</dbReference>
<dbReference type="EMBL" id="CP015367">
    <property type="protein sequence ID" value="APT32978.1"/>
    <property type="molecule type" value="Genomic_DNA"/>
</dbReference>
<gene>
    <name evidence="1" type="ORF">MCBMB27_03687</name>
    <name evidence="2" type="ORF">SAMN05192567_119111</name>
</gene>
<dbReference type="KEGG" id="mphy:MCBMB27_03687"/>
<dbReference type="GO" id="GO:0005829">
    <property type="term" value="C:cytosol"/>
    <property type="evidence" value="ECO:0007669"/>
    <property type="project" value="TreeGrafter"/>
</dbReference>
<dbReference type="PANTHER" id="PTHR11409">
    <property type="entry name" value="ADENOSINE DEAMINASE"/>
    <property type="match status" value="1"/>
</dbReference>
<dbReference type="RefSeq" id="WP_075380972.1">
    <property type="nucleotide sequence ID" value="NZ_CP015367.1"/>
</dbReference>